<feature type="compositionally biased region" description="Gly residues" evidence="9">
    <location>
        <begin position="258"/>
        <end position="267"/>
    </location>
</feature>
<evidence type="ECO:0000259" key="10">
    <source>
        <dbReference type="PROSITE" id="PS50811"/>
    </source>
</evidence>
<feature type="compositionally biased region" description="Low complexity" evidence="9">
    <location>
        <begin position="556"/>
        <end position="567"/>
    </location>
</feature>
<protein>
    <submittedName>
        <fullName evidence="11">OLC1v1002515C2</fullName>
    </submittedName>
</protein>
<feature type="region of interest" description="Disordered" evidence="9">
    <location>
        <begin position="1"/>
        <end position="64"/>
    </location>
</feature>
<feature type="region of interest" description="Disordered" evidence="9">
    <location>
        <begin position="158"/>
        <end position="193"/>
    </location>
</feature>
<dbReference type="GO" id="GO:0043565">
    <property type="term" value="F:sequence-specific DNA binding"/>
    <property type="evidence" value="ECO:0007669"/>
    <property type="project" value="InterPro"/>
</dbReference>
<evidence type="ECO:0000313" key="12">
    <source>
        <dbReference type="Proteomes" id="UP001161247"/>
    </source>
</evidence>
<dbReference type="Gene3D" id="2.20.25.80">
    <property type="entry name" value="WRKY domain"/>
    <property type="match status" value="1"/>
</dbReference>
<name>A0AAV1D7U4_OLDCO</name>
<feature type="region of interest" description="Disordered" evidence="9">
    <location>
        <begin position="212"/>
        <end position="240"/>
    </location>
</feature>
<evidence type="ECO:0000256" key="7">
    <source>
        <dbReference type="ARBA" id="ARBA00061007"/>
    </source>
</evidence>
<dbReference type="EMBL" id="OX459121">
    <property type="protein sequence ID" value="CAI9103919.1"/>
    <property type="molecule type" value="Genomic_DNA"/>
</dbReference>
<evidence type="ECO:0000256" key="6">
    <source>
        <dbReference type="ARBA" id="ARBA00023242"/>
    </source>
</evidence>
<dbReference type="SUPFAM" id="SSF118290">
    <property type="entry name" value="WRKY DNA-binding domain"/>
    <property type="match status" value="1"/>
</dbReference>
<evidence type="ECO:0000313" key="11">
    <source>
        <dbReference type="EMBL" id="CAI9103919.1"/>
    </source>
</evidence>
<dbReference type="PANTHER" id="PTHR31429:SF54">
    <property type="entry name" value="WRKY TRANSCRIPTION FACTOR 9-RELATED"/>
    <property type="match status" value="1"/>
</dbReference>
<evidence type="ECO:0000256" key="4">
    <source>
        <dbReference type="ARBA" id="ARBA00023125"/>
    </source>
</evidence>
<keyword evidence="3 8" id="KW-0175">Coiled coil</keyword>
<feature type="region of interest" description="Disordered" evidence="9">
    <location>
        <begin position="517"/>
        <end position="567"/>
    </location>
</feature>
<dbReference type="InterPro" id="IPR036576">
    <property type="entry name" value="WRKY_dom_sf"/>
</dbReference>
<keyword evidence="5" id="KW-0804">Transcription</keyword>
<dbReference type="SMART" id="SM00774">
    <property type="entry name" value="WRKY"/>
    <property type="match status" value="1"/>
</dbReference>
<evidence type="ECO:0000256" key="1">
    <source>
        <dbReference type="ARBA" id="ARBA00004123"/>
    </source>
</evidence>
<keyword evidence="12" id="KW-1185">Reference proteome</keyword>
<feature type="compositionally biased region" description="Basic and acidic residues" evidence="9">
    <location>
        <begin position="33"/>
        <end position="43"/>
    </location>
</feature>
<dbReference type="PANTHER" id="PTHR31429">
    <property type="entry name" value="WRKY TRANSCRIPTION FACTOR 36-RELATED"/>
    <property type="match status" value="1"/>
</dbReference>
<dbReference type="GO" id="GO:0005634">
    <property type="term" value="C:nucleus"/>
    <property type="evidence" value="ECO:0007669"/>
    <property type="project" value="UniProtKB-SubCell"/>
</dbReference>
<dbReference type="FunFam" id="2.20.25.80:FF:000002">
    <property type="entry name" value="probable WRKY transcription factor 31"/>
    <property type="match status" value="1"/>
</dbReference>
<feature type="coiled-coil region" evidence="8">
    <location>
        <begin position="101"/>
        <end position="128"/>
    </location>
</feature>
<dbReference type="InterPro" id="IPR003657">
    <property type="entry name" value="WRKY_dom"/>
</dbReference>
<keyword evidence="4" id="KW-0238">DNA-binding</keyword>
<evidence type="ECO:0000256" key="2">
    <source>
        <dbReference type="ARBA" id="ARBA00023015"/>
    </source>
</evidence>
<dbReference type="PROSITE" id="PS50811">
    <property type="entry name" value="WRKY"/>
    <property type="match status" value="1"/>
</dbReference>
<feature type="region of interest" description="Disordered" evidence="9">
    <location>
        <begin position="404"/>
        <end position="423"/>
    </location>
</feature>
<accession>A0AAV1D7U4</accession>
<dbReference type="Pfam" id="PF03106">
    <property type="entry name" value="WRKY"/>
    <property type="match status" value="1"/>
</dbReference>
<feature type="region of interest" description="Disordered" evidence="9">
    <location>
        <begin position="254"/>
        <end position="282"/>
    </location>
</feature>
<evidence type="ECO:0000256" key="8">
    <source>
        <dbReference type="SAM" id="Coils"/>
    </source>
</evidence>
<reference evidence="11" key="1">
    <citation type="submission" date="2023-03" db="EMBL/GenBank/DDBJ databases">
        <authorList>
            <person name="Julca I."/>
        </authorList>
    </citation>
    <scope>NUCLEOTIDE SEQUENCE</scope>
</reference>
<evidence type="ECO:0000256" key="5">
    <source>
        <dbReference type="ARBA" id="ARBA00023163"/>
    </source>
</evidence>
<dbReference type="Proteomes" id="UP001161247">
    <property type="component" value="Chromosome 4"/>
</dbReference>
<keyword evidence="6" id="KW-0539">Nucleus</keyword>
<feature type="domain" description="WRKY" evidence="10">
    <location>
        <begin position="291"/>
        <end position="357"/>
    </location>
</feature>
<evidence type="ECO:0000256" key="9">
    <source>
        <dbReference type="SAM" id="MobiDB-lite"/>
    </source>
</evidence>
<sequence>MEREEGRSTCAAEMDIDLSLKLDAQENQSSSSRSDDHRHHGHDDEDQQQAKSVHGDDDDEDNQHQEVGEVAAHEEDKKINESEVIVDNNNPLSDSMKTEELSVLRMEMDRMKEENKTLRMAVEQTMKDYHDLQLKFALVQQNVYHHKGDSRTFLTLVGNGSPDQEEQNIRSSRLVDMSSNHHQARSFDESNKANKAVGDRLGLSLTLQSSSSSQFRDDDHHHHHGEVNLTNSSKEKELDSANPFSQAIQNHKLHRTGSLGGGVGGGIIPNHVSSSPAASNRKARVSVRARCEAATMNDGCQWRKYGQKIAKGNPCPRAYYRCTVAPACPVRKQVQRCLEDMSILITTYEGTHNHPLPVGATAMASTASAAASFMLLDSSNPLSSSDQGTNLGMSSNFNRISPHFPFTSTTTTPHHPLLNSSPNNPYGSSSSLFNIHPTDPSKGIVLDLTATNNAHQQPAGSYNSWMPRPIAGNYMGSNTTVDQGSKLLAENVNALTSDPKFRVAVAAALSSFINKEGSQTNGSNIGQIPPLNPPNSFVPRDGENGGSSSTSKNWILGSLSTGGSSSN</sequence>
<keyword evidence="2" id="KW-0805">Transcription regulation</keyword>
<dbReference type="AlphaFoldDB" id="A0AAV1D7U4"/>
<comment type="similarity">
    <text evidence="7">Belongs to the WRKY group II-b family.</text>
</comment>
<comment type="subcellular location">
    <subcellularLocation>
        <location evidence="1">Nucleus</location>
    </subcellularLocation>
</comment>
<gene>
    <name evidence="11" type="ORF">OLC1_LOCUS12960</name>
</gene>
<dbReference type="InterPro" id="IPR044810">
    <property type="entry name" value="WRKY_plant"/>
</dbReference>
<proteinExistence type="inferred from homology"/>
<evidence type="ECO:0000256" key="3">
    <source>
        <dbReference type="ARBA" id="ARBA00023054"/>
    </source>
</evidence>
<feature type="compositionally biased region" description="Polar residues" evidence="9">
    <location>
        <begin position="517"/>
        <end position="526"/>
    </location>
</feature>
<dbReference type="GO" id="GO:0003700">
    <property type="term" value="F:DNA-binding transcription factor activity"/>
    <property type="evidence" value="ECO:0007669"/>
    <property type="project" value="InterPro"/>
</dbReference>
<organism evidence="11 12">
    <name type="scientific">Oldenlandia corymbosa var. corymbosa</name>
    <dbReference type="NCBI Taxonomy" id="529605"/>
    <lineage>
        <taxon>Eukaryota</taxon>
        <taxon>Viridiplantae</taxon>
        <taxon>Streptophyta</taxon>
        <taxon>Embryophyta</taxon>
        <taxon>Tracheophyta</taxon>
        <taxon>Spermatophyta</taxon>
        <taxon>Magnoliopsida</taxon>
        <taxon>eudicotyledons</taxon>
        <taxon>Gunneridae</taxon>
        <taxon>Pentapetalae</taxon>
        <taxon>asterids</taxon>
        <taxon>lamiids</taxon>
        <taxon>Gentianales</taxon>
        <taxon>Rubiaceae</taxon>
        <taxon>Rubioideae</taxon>
        <taxon>Spermacoceae</taxon>
        <taxon>Hedyotis-Oldenlandia complex</taxon>
        <taxon>Oldenlandia</taxon>
    </lineage>
</organism>